<keyword evidence="2" id="KW-1185">Reference proteome</keyword>
<accession>A0AAD5DZ03</accession>
<name>A0AAD5DZ03_UMBRA</name>
<dbReference type="EMBL" id="MU621033">
    <property type="protein sequence ID" value="KAI8574926.1"/>
    <property type="molecule type" value="Genomic_DNA"/>
</dbReference>
<reference evidence="1" key="1">
    <citation type="submission" date="2021-06" db="EMBL/GenBank/DDBJ databases">
        <authorList>
            <consortium name="DOE Joint Genome Institute"/>
            <person name="Mondo S.J."/>
            <person name="Amses K.R."/>
            <person name="Simmons D.R."/>
            <person name="Longcore J.E."/>
            <person name="Seto K."/>
            <person name="Alves G.H."/>
            <person name="Bonds A.E."/>
            <person name="Quandt C.A."/>
            <person name="Davis W.J."/>
            <person name="Chang Y."/>
            <person name="Letcher P.M."/>
            <person name="Powell M.J."/>
            <person name="Kuo A."/>
            <person name="Labutti K."/>
            <person name="Pangilinan J."/>
            <person name="Andreopoulos W."/>
            <person name="Tritt A."/>
            <person name="Riley R."/>
            <person name="Hundley H."/>
            <person name="Johnson J."/>
            <person name="Lipzen A."/>
            <person name="Barry K."/>
            <person name="Berbee M.L."/>
            <person name="Buchler N.E."/>
            <person name="Grigoriev I.V."/>
            <person name="Spatafora J.W."/>
            <person name="Stajich J.E."/>
            <person name="James T.Y."/>
        </authorList>
    </citation>
    <scope>NUCLEOTIDE SEQUENCE</scope>
    <source>
        <strain evidence="1">AG</strain>
    </source>
</reference>
<evidence type="ECO:0000313" key="1">
    <source>
        <dbReference type="EMBL" id="KAI8574926.1"/>
    </source>
</evidence>
<comment type="caution">
    <text evidence="1">The sequence shown here is derived from an EMBL/GenBank/DDBJ whole genome shotgun (WGS) entry which is preliminary data.</text>
</comment>
<dbReference type="AlphaFoldDB" id="A0AAD5DZ03"/>
<gene>
    <name evidence="1" type="ORF">K450DRAFT_264095</name>
</gene>
<sequence>MKYIPGNSNFVPDMLSRNPLPTISAIKSADVTIDWEAEQTKDQQLLRVITDSSANFVQEKNIWYRVVQDPRSPKRNRLLLVVPSQLQQEVIRLNHDPLFSGRLGAHKSTPPKLLPRWVGPFRILNVFFPSRYDVGHSTTIPQCGHLSTQSFPRARVKHHFQWRDVVNRLHSFQCQIVVKSPDLTPPVPKPSYALSRSL</sequence>
<evidence type="ECO:0000313" key="2">
    <source>
        <dbReference type="Proteomes" id="UP001206595"/>
    </source>
</evidence>
<protein>
    <submittedName>
        <fullName evidence="1">Uncharacterized protein</fullName>
    </submittedName>
</protein>
<dbReference type="Proteomes" id="UP001206595">
    <property type="component" value="Unassembled WGS sequence"/>
</dbReference>
<dbReference type="RefSeq" id="XP_051439932.1">
    <property type="nucleotide sequence ID" value="XM_051592751.1"/>
</dbReference>
<reference evidence="1" key="2">
    <citation type="journal article" date="2022" name="Proc. Natl. Acad. Sci. U.S.A.">
        <title>Diploid-dominant life cycles characterize the early evolution of Fungi.</title>
        <authorList>
            <person name="Amses K.R."/>
            <person name="Simmons D.R."/>
            <person name="Longcore J.E."/>
            <person name="Mondo S.J."/>
            <person name="Seto K."/>
            <person name="Jeronimo G.H."/>
            <person name="Bonds A.E."/>
            <person name="Quandt C.A."/>
            <person name="Davis W.J."/>
            <person name="Chang Y."/>
            <person name="Federici B.A."/>
            <person name="Kuo A."/>
            <person name="LaButti K."/>
            <person name="Pangilinan J."/>
            <person name="Andreopoulos W."/>
            <person name="Tritt A."/>
            <person name="Riley R."/>
            <person name="Hundley H."/>
            <person name="Johnson J."/>
            <person name="Lipzen A."/>
            <person name="Barry K."/>
            <person name="Lang B.F."/>
            <person name="Cuomo C.A."/>
            <person name="Buchler N.E."/>
            <person name="Grigoriev I.V."/>
            <person name="Spatafora J.W."/>
            <person name="Stajich J.E."/>
            <person name="James T.Y."/>
        </authorList>
    </citation>
    <scope>NUCLEOTIDE SEQUENCE</scope>
    <source>
        <strain evidence="1">AG</strain>
    </source>
</reference>
<organism evidence="1 2">
    <name type="scientific">Umbelopsis ramanniana AG</name>
    <dbReference type="NCBI Taxonomy" id="1314678"/>
    <lineage>
        <taxon>Eukaryota</taxon>
        <taxon>Fungi</taxon>
        <taxon>Fungi incertae sedis</taxon>
        <taxon>Mucoromycota</taxon>
        <taxon>Mucoromycotina</taxon>
        <taxon>Umbelopsidomycetes</taxon>
        <taxon>Umbelopsidales</taxon>
        <taxon>Umbelopsidaceae</taxon>
        <taxon>Umbelopsis</taxon>
    </lineage>
</organism>
<dbReference type="GeneID" id="75918093"/>
<proteinExistence type="predicted"/>